<name>A0A545V470_9HYPO</name>
<evidence type="ECO:0000256" key="1">
    <source>
        <dbReference type="SAM" id="MobiDB-lite"/>
    </source>
</evidence>
<protein>
    <submittedName>
        <fullName evidence="2">Uncharacterized protein</fullName>
    </submittedName>
</protein>
<dbReference type="Proteomes" id="UP000315783">
    <property type="component" value="Unassembled WGS sequence"/>
</dbReference>
<organism evidence="2 3">
    <name type="scientific">Cordyceps javanica</name>
    <dbReference type="NCBI Taxonomy" id="43265"/>
    <lineage>
        <taxon>Eukaryota</taxon>
        <taxon>Fungi</taxon>
        <taxon>Dikarya</taxon>
        <taxon>Ascomycota</taxon>
        <taxon>Pezizomycotina</taxon>
        <taxon>Sordariomycetes</taxon>
        <taxon>Hypocreomycetidae</taxon>
        <taxon>Hypocreales</taxon>
        <taxon>Cordycipitaceae</taxon>
        <taxon>Cordyceps</taxon>
    </lineage>
</organism>
<reference evidence="2 3" key="1">
    <citation type="journal article" date="2019" name="Appl. Microbiol. Biotechnol.">
        <title>Genome sequence of Isaria javanica and comparative genome analysis insights into family S53 peptidase evolution in fungal entomopathogens.</title>
        <authorList>
            <person name="Lin R."/>
            <person name="Zhang X."/>
            <person name="Xin B."/>
            <person name="Zou M."/>
            <person name="Gao Y."/>
            <person name="Qin F."/>
            <person name="Hu Q."/>
            <person name="Xie B."/>
            <person name="Cheng X."/>
        </authorList>
    </citation>
    <scope>NUCLEOTIDE SEQUENCE [LARGE SCALE GENOMIC DNA]</scope>
    <source>
        <strain evidence="2 3">IJ1G</strain>
    </source>
</reference>
<comment type="caution">
    <text evidence="2">The sequence shown here is derived from an EMBL/GenBank/DDBJ whole genome shotgun (WGS) entry which is preliminary data.</text>
</comment>
<feature type="compositionally biased region" description="Basic and acidic residues" evidence="1">
    <location>
        <begin position="62"/>
        <end position="75"/>
    </location>
</feature>
<dbReference type="EMBL" id="SPUK01000006">
    <property type="protein sequence ID" value="TQV96508.1"/>
    <property type="molecule type" value="Genomic_DNA"/>
</dbReference>
<feature type="region of interest" description="Disordered" evidence="1">
    <location>
        <begin position="52"/>
        <end position="84"/>
    </location>
</feature>
<evidence type="ECO:0000313" key="2">
    <source>
        <dbReference type="EMBL" id="TQV96508.1"/>
    </source>
</evidence>
<gene>
    <name evidence="2" type="ORF">IF1G_05091</name>
</gene>
<proteinExistence type="predicted"/>
<dbReference type="AlphaFoldDB" id="A0A545V470"/>
<sequence>MVVLALYAQSPMEQMGNARKICNRINKEYQSSKKKRQNMIIETCVVCNRPAQYAKRRKRKSDAKQKERFQRESNPRWRNQNPQS</sequence>
<keyword evidence="3" id="KW-1185">Reference proteome</keyword>
<accession>A0A545V470</accession>
<evidence type="ECO:0000313" key="3">
    <source>
        <dbReference type="Proteomes" id="UP000315783"/>
    </source>
</evidence>